<dbReference type="AlphaFoldDB" id="A0AAE0X456"/>
<sequence>MWRVRVMHIDDKVPPTKRHRINPSSNKRPGRIHRLALDLPPGLAHLARAADIVVVLSQVEPAVLQLPQLAAQPEPLPRAVAQHLPARRAQGLHLLPRQPPRLRQPPVLLRGALAVQSHERVPLHAARARPFTFVHLEMHVHGHRVDGGEEGRRVHDLVEDGAVAATRAVALEGEGHHGRVTKDPGANPACGPWAGFLVFDGYVGPAVVHLGALDCFCLTAGALDDDGGVEAHRCCFVGVADDDGGDGYDGGDDTPSLVFQIPSMVVFAMPVWIDQMRSLTVQPQSSNRCAKPTAQSC</sequence>
<organism evidence="1 2">
    <name type="scientific">Podospora appendiculata</name>
    <dbReference type="NCBI Taxonomy" id="314037"/>
    <lineage>
        <taxon>Eukaryota</taxon>
        <taxon>Fungi</taxon>
        <taxon>Dikarya</taxon>
        <taxon>Ascomycota</taxon>
        <taxon>Pezizomycotina</taxon>
        <taxon>Sordariomycetes</taxon>
        <taxon>Sordariomycetidae</taxon>
        <taxon>Sordariales</taxon>
        <taxon>Podosporaceae</taxon>
        <taxon>Podospora</taxon>
    </lineage>
</organism>
<proteinExistence type="predicted"/>
<dbReference type="Proteomes" id="UP001270362">
    <property type="component" value="Unassembled WGS sequence"/>
</dbReference>
<protein>
    <submittedName>
        <fullName evidence="1">Uncharacterized protein</fullName>
    </submittedName>
</protein>
<gene>
    <name evidence="1" type="ORF">B0T22DRAFT_520993</name>
</gene>
<accession>A0AAE0X456</accession>
<keyword evidence="2" id="KW-1185">Reference proteome</keyword>
<evidence type="ECO:0000313" key="1">
    <source>
        <dbReference type="EMBL" id="KAK3684305.1"/>
    </source>
</evidence>
<reference evidence="1" key="2">
    <citation type="submission" date="2023-06" db="EMBL/GenBank/DDBJ databases">
        <authorList>
            <consortium name="Lawrence Berkeley National Laboratory"/>
            <person name="Haridas S."/>
            <person name="Hensen N."/>
            <person name="Bonometti L."/>
            <person name="Westerberg I."/>
            <person name="Brannstrom I.O."/>
            <person name="Guillou S."/>
            <person name="Cros-Aarteil S."/>
            <person name="Calhoun S."/>
            <person name="Kuo A."/>
            <person name="Mondo S."/>
            <person name="Pangilinan J."/>
            <person name="Riley R."/>
            <person name="Labutti K."/>
            <person name="Andreopoulos B."/>
            <person name="Lipzen A."/>
            <person name="Chen C."/>
            <person name="Yanf M."/>
            <person name="Daum C."/>
            <person name="Ng V."/>
            <person name="Clum A."/>
            <person name="Steindorff A."/>
            <person name="Ohm R."/>
            <person name="Martin F."/>
            <person name="Silar P."/>
            <person name="Natvig D."/>
            <person name="Lalanne C."/>
            <person name="Gautier V."/>
            <person name="Ament-Velasquez S.L."/>
            <person name="Kruys A."/>
            <person name="Hutchinson M.I."/>
            <person name="Powell A.J."/>
            <person name="Barry K."/>
            <person name="Miller A.N."/>
            <person name="Grigoriev I.V."/>
            <person name="Debuchy R."/>
            <person name="Gladieux P."/>
            <person name="Thoren M.H."/>
            <person name="Johannesson H."/>
        </authorList>
    </citation>
    <scope>NUCLEOTIDE SEQUENCE</scope>
    <source>
        <strain evidence="1">CBS 314.62</strain>
    </source>
</reference>
<name>A0AAE0X456_9PEZI</name>
<reference evidence="1" key="1">
    <citation type="journal article" date="2023" name="Mol. Phylogenet. Evol.">
        <title>Genome-scale phylogeny and comparative genomics of the fungal order Sordariales.</title>
        <authorList>
            <person name="Hensen N."/>
            <person name="Bonometti L."/>
            <person name="Westerberg I."/>
            <person name="Brannstrom I.O."/>
            <person name="Guillou S."/>
            <person name="Cros-Aarteil S."/>
            <person name="Calhoun S."/>
            <person name="Haridas S."/>
            <person name="Kuo A."/>
            <person name="Mondo S."/>
            <person name="Pangilinan J."/>
            <person name="Riley R."/>
            <person name="LaButti K."/>
            <person name="Andreopoulos B."/>
            <person name="Lipzen A."/>
            <person name="Chen C."/>
            <person name="Yan M."/>
            <person name="Daum C."/>
            <person name="Ng V."/>
            <person name="Clum A."/>
            <person name="Steindorff A."/>
            <person name="Ohm R.A."/>
            <person name="Martin F."/>
            <person name="Silar P."/>
            <person name="Natvig D.O."/>
            <person name="Lalanne C."/>
            <person name="Gautier V."/>
            <person name="Ament-Velasquez S.L."/>
            <person name="Kruys A."/>
            <person name="Hutchinson M.I."/>
            <person name="Powell A.J."/>
            <person name="Barry K."/>
            <person name="Miller A.N."/>
            <person name="Grigoriev I.V."/>
            <person name="Debuchy R."/>
            <person name="Gladieux P."/>
            <person name="Hiltunen Thoren M."/>
            <person name="Johannesson H."/>
        </authorList>
    </citation>
    <scope>NUCLEOTIDE SEQUENCE</scope>
    <source>
        <strain evidence="1">CBS 314.62</strain>
    </source>
</reference>
<dbReference type="EMBL" id="JAULSO010000004">
    <property type="protein sequence ID" value="KAK3684305.1"/>
    <property type="molecule type" value="Genomic_DNA"/>
</dbReference>
<evidence type="ECO:0000313" key="2">
    <source>
        <dbReference type="Proteomes" id="UP001270362"/>
    </source>
</evidence>
<comment type="caution">
    <text evidence="1">The sequence shown here is derived from an EMBL/GenBank/DDBJ whole genome shotgun (WGS) entry which is preliminary data.</text>
</comment>